<gene>
    <name evidence="2" type="ORF">VP01_1324g1</name>
</gene>
<organism evidence="2 3">
    <name type="scientific">Puccinia sorghi</name>
    <dbReference type="NCBI Taxonomy" id="27349"/>
    <lineage>
        <taxon>Eukaryota</taxon>
        <taxon>Fungi</taxon>
        <taxon>Dikarya</taxon>
        <taxon>Basidiomycota</taxon>
        <taxon>Pucciniomycotina</taxon>
        <taxon>Pucciniomycetes</taxon>
        <taxon>Pucciniales</taxon>
        <taxon>Pucciniaceae</taxon>
        <taxon>Puccinia</taxon>
    </lineage>
</organism>
<sequence length="362" mass="41210">MRYASKSLLWNSLLLACQNSSLDVDFSVDVSRYTAEKNSIIPCHLRWLVIASYCKSIDNCFIYRRNCIGFFPINVFQVFQASVVSRCHGSNSLVTVLIGKSPCKAKKLGREAGVCIRVYKRMKEKYYSQSKVAARGDLVSGYKKVVNWHSRSQFNYSNGEIELGREPDKYTSNNLTLGYLDARNDIPLATRATKICKKDKRNILYTNRKKDTEGPASPNLVTLTAKKNFLNCLQLTCSILQPSCHPTSTLCTVTVNQSLVESILENGWSNDRSFLGISACQLKEVEQVFLHFYSMYLMNFDQSLGFTARNQFQSLVSVYQHENDLDKVIKGLTQKYFQELRCGKKNCLSRTARMVSIFLNPQ</sequence>
<reference evidence="2 3" key="1">
    <citation type="submission" date="2015-08" db="EMBL/GenBank/DDBJ databases">
        <title>Next Generation Sequencing and Analysis of the Genome of Puccinia sorghi L Schw, the Causal Agent of Maize Common Rust.</title>
        <authorList>
            <person name="Rochi L."/>
            <person name="Burguener G."/>
            <person name="Darino M."/>
            <person name="Turjanski A."/>
            <person name="Kreff E."/>
            <person name="Dieguez M.J."/>
            <person name="Sacco F."/>
        </authorList>
    </citation>
    <scope>NUCLEOTIDE SEQUENCE [LARGE SCALE GENOMIC DNA]</scope>
    <source>
        <strain evidence="2 3">RO10H11247</strain>
    </source>
</reference>
<proteinExistence type="predicted"/>
<dbReference type="PROSITE" id="PS51257">
    <property type="entry name" value="PROKAR_LIPOPROTEIN"/>
    <property type="match status" value="1"/>
</dbReference>
<keyword evidence="1" id="KW-0732">Signal</keyword>
<protein>
    <submittedName>
        <fullName evidence="2">Uncharacterized protein</fullName>
    </submittedName>
</protein>
<feature type="signal peptide" evidence="1">
    <location>
        <begin position="1"/>
        <end position="23"/>
    </location>
</feature>
<evidence type="ECO:0000313" key="2">
    <source>
        <dbReference type="EMBL" id="KNZ62006.1"/>
    </source>
</evidence>
<dbReference type="Proteomes" id="UP000037035">
    <property type="component" value="Unassembled WGS sequence"/>
</dbReference>
<evidence type="ECO:0000256" key="1">
    <source>
        <dbReference type="SAM" id="SignalP"/>
    </source>
</evidence>
<dbReference type="AlphaFoldDB" id="A0A0L6VMJ8"/>
<dbReference type="EMBL" id="LAVV01003610">
    <property type="protein sequence ID" value="KNZ62006.1"/>
    <property type="molecule type" value="Genomic_DNA"/>
</dbReference>
<keyword evidence="3" id="KW-1185">Reference proteome</keyword>
<dbReference type="VEuPathDB" id="FungiDB:VP01_1324g1"/>
<feature type="chain" id="PRO_5005568647" evidence="1">
    <location>
        <begin position="24"/>
        <end position="362"/>
    </location>
</feature>
<accession>A0A0L6VMJ8</accession>
<comment type="caution">
    <text evidence="2">The sequence shown here is derived from an EMBL/GenBank/DDBJ whole genome shotgun (WGS) entry which is preliminary data.</text>
</comment>
<name>A0A0L6VMJ8_9BASI</name>
<evidence type="ECO:0000313" key="3">
    <source>
        <dbReference type="Proteomes" id="UP000037035"/>
    </source>
</evidence>